<dbReference type="Proteomes" id="UP000288805">
    <property type="component" value="Unassembled WGS sequence"/>
</dbReference>
<accession>A0A438IXB0</accession>
<proteinExistence type="predicted"/>
<gene>
    <name evidence="2" type="ORF">CK203_031281</name>
</gene>
<evidence type="ECO:0000313" key="3">
    <source>
        <dbReference type="Proteomes" id="UP000288805"/>
    </source>
</evidence>
<organism evidence="2 3">
    <name type="scientific">Vitis vinifera</name>
    <name type="common">Grape</name>
    <dbReference type="NCBI Taxonomy" id="29760"/>
    <lineage>
        <taxon>Eukaryota</taxon>
        <taxon>Viridiplantae</taxon>
        <taxon>Streptophyta</taxon>
        <taxon>Embryophyta</taxon>
        <taxon>Tracheophyta</taxon>
        <taxon>Spermatophyta</taxon>
        <taxon>Magnoliopsida</taxon>
        <taxon>eudicotyledons</taxon>
        <taxon>Gunneridae</taxon>
        <taxon>Pentapetalae</taxon>
        <taxon>rosids</taxon>
        <taxon>Vitales</taxon>
        <taxon>Vitaceae</taxon>
        <taxon>Viteae</taxon>
        <taxon>Vitis</taxon>
    </lineage>
</organism>
<reference evidence="2 3" key="1">
    <citation type="journal article" date="2018" name="PLoS Genet.">
        <title>Population sequencing reveals clonal diversity and ancestral inbreeding in the grapevine cultivar Chardonnay.</title>
        <authorList>
            <person name="Roach M.J."/>
            <person name="Johnson D.L."/>
            <person name="Bohlmann J."/>
            <person name="van Vuuren H.J."/>
            <person name="Jones S.J."/>
            <person name="Pretorius I.S."/>
            <person name="Schmidt S.A."/>
            <person name="Borneman A.R."/>
        </authorList>
    </citation>
    <scope>NUCLEOTIDE SEQUENCE [LARGE SCALE GENOMIC DNA]</scope>
    <source>
        <strain evidence="3">cv. Chardonnay</strain>
        <tissue evidence="2">Leaf</tissue>
    </source>
</reference>
<evidence type="ECO:0000313" key="2">
    <source>
        <dbReference type="EMBL" id="RVX01343.1"/>
    </source>
</evidence>
<evidence type="ECO:0000256" key="1">
    <source>
        <dbReference type="SAM" id="MobiDB-lite"/>
    </source>
</evidence>
<name>A0A438IXB0_VITVI</name>
<protein>
    <submittedName>
        <fullName evidence="2">Uncharacterized protein</fullName>
    </submittedName>
</protein>
<sequence length="114" mass="12722">MSVMGGDASTNRGGRAHKGGRKGTGVGFLRLEHPVNLLFEQEFQARFRIPDKIAILLVDGEPLSSENSPTTRRTSARSNLIQGSVYLYPLFEQFLHFTQIPLAFLHPNVVRVLM</sequence>
<dbReference type="AlphaFoldDB" id="A0A438IXB0"/>
<comment type="caution">
    <text evidence="2">The sequence shown here is derived from an EMBL/GenBank/DDBJ whole genome shotgun (WGS) entry which is preliminary data.</text>
</comment>
<dbReference type="EMBL" id="QGNW01000076">
    <property type="protein sequence ID" value="RVX01343.1"/>
    <property type="molecule type" value="Genomic_DNA"/>
</dbReference>
<feature type="region of interest" description="Disordered" evidence="1">
    <location>
        <begin position="1"/>
        <end position="23"/>
    </location>
</feature>